<keyword evidence="7" id="KW-1185">Reference proteome</keyword>
<dbReference type="FunFam" id="2.60.40.10:FF:000028">
    <property type="entry name" value="Neuronal cell adhesion molecule"/>
    <property type="match status" value="3"/>
</dbReference>
<evidence type="ECO:0000259" key="5">
    <source>
        <dbReference type="PROSITE" id="PS50853"/>
    </source>
</evidence>
<evidence type="ECO:0000256" key="3">
    <source>
        <dbReference type="SAM" id="Phobius"/>
    </source>
</evidence>
<feature type="domain" description="Fibronectin type-III" evidence="5">
    <location>
        <begin position="562"/>
        <end position="662"/>
    </location>
</feature>
<feature type="domain" description="Fibronectin type-III" evidence="5">
    <location>
        <begin position="1077"/>
        <end position="1171"/>
    </location>
</feature>
<dbReference type="FunFam" id="2.60.40.10:FF:000360">
    <property type="entry name" value="Sidekick cell adhesion molecule 2"/>
    <property type="match status" value="1"/>
</dbReference>
<feature type="compositionally biased region" description="Pro residues" evidence="2">
    <location>
        <begin position="2088"/>
        <end position="2098"/>
    </location>
</feature>
<feature type="region of interest" description="Disordered" evidence="2">
    <location>
        <begin position="1474"/>
        <end position="1494"/>
    </location>
</feature>
<dbReference type="InterPro" id="IPR013783">
    <property type="entry name" value="Ig-like_fold"/>
</dbReference>
<dbReference type="InterPro" id="IPR036179">
    <property type="entry name" value="Ig-like_dom_sf"/>
</dbReference>
<dbReference type="SMART" id="SM00060">
    <property type="entry name" value="FN3"/>
    <property type="match status" value="13"/>
</dbReference>
<feature type="domain" description="Fibronectin type-III" evidence="5">
    <location>
        <begin position="975"/>
        <end position="1072"/>
    </location>
</feature>
<feature type="domain" description="Fibronectin type-III" evidence="5">
    <location>
        <begin position="1176"/>
        <end position="1281"/>
    </location>
</feature>
<dbReference type="Pfam" id="PF00041">
    <property type="entry name" value="fn3"/>
    <property type="match status" value="10"/>
</dbReference>
<dbReference type="GO" id="GO:0045202">
    <property type="term" value="C:synapse"/>
    <property type="evidence" value="ECO:0007669"/>
    <property type="project" value="TreeGrafter"/>
</dbReference>
<feature type="domain" description="Fibronectin type-III" evidence="5">
    <location>
        <begin position="1693"/>
        <end position="1789"/>
    </location>
</feature>
<dbReference type="InterPro" id="IPR013098">
    <property type="entry name" value="Ig_I-set"/>
</dbReference>
<dbReference type="EMBL" id="CAJFCJ010000006">
    <property type="protein sequence ID" value="CAD5116334.1"/>
    <property type="molecule type" value="Genomic_DNA"/>
</dbReference>
<dbReference type="PROSITE" id="PS50853">
    <property type="entry name" value="FN3"/>
    <property type="match status" value="13"/>
</dbReference>
<feature type="domain" description="Fibronectin type-III" evidence="5">
    <location>
        <begin position="1490"/>
        <end position="1588"/>
    </location>
</feature>
<feature type="domain" description="Ig-like" evidence="4">
    <location>
        <begin position="174"/>
        <end position="249"/>
    </location>
</feature>
<dbReference type="Pfam" id="PF13927">
    <property type="entry name" value="Ig_3"/>
    <property type="match status" value="1"/>
</dbReference>
<feature type="region of interest" description="Disordered" evidence="2">
    <location>
        <begin position="1967"/>
        <end position="2065"/>
    </location>
</feature>
<dbReference type="InterPro" id="IPR036116">
    <property type="entry name" value="FN3_sf"/>
</dbReference>
<dbReference type="PRINTS" id="PR00014">
    <property type="entry name" value="FNTYPEIII"/>
</dbReference>
<evidence type="ECO:0000256" key="1">
    <source>
        <dbReference type="ARBA" id="ARBA00022737"/>
    </source>
</evidence>
<dbReference type="SUPFAM" id="SSF49265">
    <property type="entry name" value="Fibronectin type III"/>
    <property type="match status" value="7"/>
</dbReference>
<keyword evidence="3" id="KW-0812">Transmembrane</keyword>
<feature type="domain" description="Fibronectin type-III" evidence="5">
    <location>
        <begin position="1593"/>
        <end position="1689"/>
    </location>
</feature>
<dbReference type="InterPro" id="IPR003961">
    <property type="entry name" value="FN3_dom"/>
</dbReference>
<evidence type="ECO:0000259" key="4">
    <source>
        <dbReference type="PROSITE" id="PS50835"/>
    </source>
</evidence>
<organism evidence="6 7">
    <name type="scientific">Dimorphilus gyrociliatus</name>
    <dbReference type="NCBI Taxonomy" id="2664684"/>
    <lineage>
        <taxon>Eukaryota</taxon>
        <taxon>Metazoa</taxon>
        <taxon>Spiralia</taxon>
        <taxon>Lophotrochozoa</taxon>
        <taxon>Annelida</taxon>
        <taxon>Polychaeta</taxon>
        <taxon>Polychaeta incertae sedis</taxon>
        <taxon>Dinophilidae</taxon>
        <taxon>Dimorphilus</taxon>
    </lineage>
</organism>
<feature type="region of interest" description="Disordered" evidence="2">
    <location>
        <begin position="642"/>
        <end position="675"/>
    </location>
</feature>
<dbReference type="InterPro" id="IPR007110">
    <property type="entry name" value="Ig-like_dom"/>
</dbReference>
<sequence length="2158" mass="243591">MELFVNNSLIQDISGDSGKITYKFSLQNYQVRSYVCKATNRLGSLLSPPATIRIAPLIFMSNDRRQVRTKEGEYRIIKRPMKDHEFLKHWEFSWYRIPSGIYKSTRQTLVFERPDTYVTLHGDLILLNIPLNHTGVEYMASAVNEYKNEKTTTRSNTFTLIVEDNENLSPTLKPEMLVKPKNVSAKVLETVFFECVGSARPLNRLKYRWFRVVNGRERDIHSGFNNFKRLLQVTKVDSSKAGEYGCEISYEGGGIDYPSVRHTAWLTILNEVSEIFHPWRDEAYDGGDKQITCHLERNANPKPVINWYKDAVIIPKTNQRYQIIEEGFFLKISTVSPQDKGVYQCVGHNVLGYAYSAVYLDVKSEPARIVTPPTNKTVTEKESISFYCEAYGAPIPKIRWFRKRKTAPATEELTSTSERIEVLGNTIKLRDTALDDMGTYICNASNSKGWDTKSTYLIVFKRTIIIKPPTTNRVIKGNEANFQCGASYDDNIPKPRWTWYFRTLSTDPFERVDIKGVFTISTEGSLIIKHVDTKHVGSYKCEVTSISGNESRMAELIVIETPTLSIEKIELLQEKFVNISWKIIFDGNSQVQTVSIQAQRVSDRGENYPWEHLVRDVPPSPSWYQIRNLKPATTYKFQVRGVNGAGEGEGSRESKTITLPQQPPSEPPQAVSVEPRTSTELIVGWEAPNKEGLNGKLKGYIIKYQLKGYQDWNLENITKVSEQRNLYSLDGLTVFSTYNIQIAAYNERGVGVYSKSVSAKTKEGTPSRPPTILESSKAISSTAIRLEWNPPPVPNHHGVILGYYIALYPKPASDYARFLNKTYMIPLESRYRNQSYTVANLAKFTSYDISIAAFTSGGIGMASANKTIGTKEDIPDAVENLSFNSLLDTSVNITWSPPKRINGILIGYFITYQRKDYNLSQESKRLPPSTRSYEISKLQSLTSYVISIQAQSRKGLGIKRIIEAKTGEPPELPKPPTILGISDLQDRSVQIKFTPGFDGYTSINFWIVEGQIDGREDMDFFVIEKISSPNSQAITVFNLLPFTKYRLRLLAENIKGSSSPSLPTRWFTTDQSIPSSFPTEVTVRAFNETSLTIRWTPLDEKQWNGDERGYKIQYGINRTFNEKIEVKNDNASLYTIHNLKPWTEYDVRIAAFNAKGDGKYSPQASERTFESVPGRGPSNVKVVVLNSTTIIVSWGDIPKGEENGLILGFKIKYTKERERRKRSVNKGTDLDILKVNNPNARSAYIYNLHPFVSYEVAVAAFTRLGDGVYMKSNSPVETFSDVPSIPKCLYFPTVDIGGITAQWCPPEFKNGKDISYSLKYRKLHSGNSVEFSEDEIRGTSYVARKEIDSWNVIYEFRLSAKNENGTGKEISAKVTVRENRLKPVAPQNLRIEDSQIRAYSLSLFWSFKMVDYYELRNYTVQSCLVDNFNECVWKEENIDINPSDTRAVINGLKPVTKYKFRIAANNDVGRSVFSKSTEAKTTSPAPPTAPPSNIIAQPFTESSVRVSWLDPPKTEWNSNRISSYVVKYGPLQWPTSEAGYNQPVVDNAKTIELQNLRKHTLYEIRVRARNSMGDGPWSQPIDIYVGEAIPSESPLDLTAEPISSTEIQLAWKAPPKRGQHGNILGYKVLYWIAAQKDRTVLAINVPSATLRASLKNLEMYTLYDIAVLAFNAAGEGPQTPPVTQRTKQGLPGKPGELSFIVTSLSSLNLSWTPPEKPNGVIELYKIQYSQTGLFAYGKEVINHVDYKKTSHEAKDLEENINYIFSVQAKTKVGWGEKRSKNFTIGPVPGSPKPPFQLKLDTFDTYANLRWFNVPLSSERTLSGYIIQKQEYGNKKWEQFERLTITNSDMIAKPIVKIPFYSLNPKTDYVFRVFALNKIGISSASEASPILQTPDFKTEEFYKQWWFAAIISLVALILIILIVTILCFTGRRSRRLKKKHADMMPTAVISPTSMTSMATVMTNCDREDEDGFGTINSRRSIRSRHSERSRKGARNGHPGYIRSPPRPSPAAVNYDDDDDSCRKSQIEDDRSSLAKRSISSDENSCGKASTLSDFSEKNVDDEFPPPFTSAVNMNRKSWNGSAQKYKSPPNIPPPLPPNHPRNNLNQNNINQAASSSSIYNYTDSEPSESPYAISLNAGHVVMSNKAGSRAPLPGFSSFV</sequence>
<feature type="domain" description="Fibronectin type-III" evidence="5">
    <location>
        <begin position="1790"/>
        <end position="1895"/>
    </location>
</feature>
<dbReference type="GO" id="GO:0007416">
    <property type="term" value="P:synapse assembly"/>
    <property type="evidence" value="ECO:0007669"/>
    <property type="project" value="TreeGrafter"/>
</dbReference>
<feature type="domain" description="Fibronectin type-III" evidence="5">
    <location>
        <begin position="1385"/>
        <end position="1485"/>
    </location>
</feature>
<dbReference type="InterPro" id="IPR003598">
    <property type="entry name" value="Ig_sub2"/>
</dbReference>
<dbReference type="InterPro" id="IPR050964">
    <property type="entry name" value="Striated_Muscle_Regulatory"/>
</dbReference>
<evidence type="ECO:0000256" key="2">
    <source>
        <dbReference type="SAM" id="MobiDB-lite"/>
    </source>
</evidence>
<dbReference type="InterPro" id="IPR003599">
    <property type="entry name" value="Ig_sub"/>
</dbReference>
<keyword evidence="3" id="KW-0472">Membrane</keyword>
<keyword evidence="1" id="KW-0677">Repeat</keyword>
<name>A0A7I8VJ77_9ANNE</name>
<reference evidence="6 7" key="1">
    <citation type="submission" date="2020-08" db="EMBL/GenBank/DDBJ databases">
        <authorList>
            <person name="Hejnol A."/>
        </authorList>
    </citation>
    <scope>NUCLEOTIDE SEQUENCE [LARGE SCALE GENOMIC DNA]</scope>
</reference>
<dbReference type="Proteomes" id="UP000549394">
    <property type="component" value="Unassembled WGS sequence"/>
</dbReference>
<proteinExistence type="predicted"/>
<dbReference type="SMART" id="SM00408">
    <property type="entry name" value="IGc2"/>
    <property type="match status" value="3"/>
</dbReference>
<feature type="domain" description="Ig-like" evidence="4">
    <location>
        <begin position="258"/>
        <end position="345"/>
    </location>
</feature>
<evidence type="ECO:0000313" key="6">
    <source>
        <dbReference type="EMBL" id="CAD5116334.1"/>
    </source>
</evidence>
<accession>A0A7I8VJ77</accession>
<dbReference type="CDD" id="cd00063">
    <property type="entry name" value="FN3"/>
    <property type="match status" value="13"/>
</dbReference>
<comment type="caution">
    <text evidence="6">The sequence shown here is derived from an EMBL/GenBank/DDBJ whole genome shotgun (WGS) entry which is preliminary data.</text>
</comment>
<gene>
    <name evidence="6" type="ORF">DGYR_LOCUS4971</name>
</gene>
<dbReference type="Gene3D" id="2.60.40.10">
    <property type="entry name" value="Immunoglobulins"/>
    <property type="match status" value="17"/>
</dbReference>
<feature type="domain" description="Fibronectin type-III" evidence="5">
    <location>
        <begin position="877"/>
        <end position="970"/>
    </location>
</feature>
<dbReference type="PANTHER" id="PTHR13817">
    <property type="entry name" value="TITIN"/>
    <property type="match status" value="1"/>
</dbReference>
<feature type="compositionally biased region" description="Basic and acidic residues" evidence="2">
    <location>
        <begin position="2019"/>
        <end position="2031"/>
    </location>
</feature>
<feature type="domain" description="Ig-like" evidence="4">
    <location>
        <begin position="462"/>
        <end position="557"/>
    </location>
</feature>
<dbReference type="Pfam" id="PF07679">
    <property type="entry name" value="I-set"/>
    <property type="match status" value="1"/>
</dbReference>
<feature type="domain" description="Ig-like" evidence="4">
    <location>
        <begin position="366"/>
        <end position="458"/>
    </location>
</feature>
<feature type="region of interest" description="Disordered" evidence="2">
    <location>
        <begin position="2078"/>
        <end position="2107"/>
    </location>
</feature>
<dbReference type="PANTHER" id="PTHR13817:SF166">
    <property type="entry name" value="NEURONAL IGCAM-RELATED"/>
    <property type="match status" value="1"/>
</dbReference>
<dbReference type="GO" id="GO:0007156">
    <property type="term" value="P:homophilic cell adhesion via plasma membrane adhesion molecules"/>
    <property type="evidence" value="ECO:0007669"/>
    <property type="project" value="TreeGrafter"/>
</dbReference>
<feature type="domain" description="Fibronectin type-III" evidence="5">
    <location>
        <begin position="769"/>
        <end position="873"/>
    </location>
</feature>
<dbReference type="SUPFAM" id="SSF48726">
    <property type="entry name" value="Immunoglobulin"/>
    <property type="match status" value="3"/>
</dbReference>
<dbReference type="Pfam" id="PF13895">
    <property type="entry name" value="Ig_2"/>
    <property type="match status" value="1"/>
</dbReference>
<evidence type="ECO:0000313" key="7">
    <source>
        <dbReference type="Proteomes" id="UP000549394"/>
    </source>
</evidence>
<feature type="compositionally biased region" description="Polar residues" evidence="2">
    <location>
        <begin position="2039"/>
        <end position="2052"/>
    </location>
</feature>
<feature type="domain" description="Fibronectin type-III" evidence="5">
    <location>
        <begin position="667"/>
        <end position="764"/>
    </location>
</feature>
<dbReference type="PROSITE" id="PS50835">
    <property type="entry name" value="IG_LIKE"/>
    <property type="match status" value="4"/>
</dbReference>
<protein>
    <submittedName>
        <fullName evidence="6">DgyrCDS5234</fullName>
    </submittedName>
</protein>
<dbReference type="OrthoDB" id="6158926at2759"/>
<feature type="domain" description="Fibronectin type-III" evidence="5">
    <location>
        <begin position="1282"/>
        <end position="1384"/>
    </location>
</feature>
<feature type="transmembrane region" description="Helical" evidence="3">
    <location>
        <begin position="1904"/>
        <end position="1928"/>
    </location>
</feature>
<keyword evidence="3" id="KW-1133">Transmembrane helix</keyword>
<dbReference type="SMART" id="SM00409">
    <property type="entry name" value="IG"/>
    <property type="match status" value="4"/>
</dbReference>